<evidence type="ECO:0000256" key="3">
    <source>
        <dbReference type="ARBA" id="ARBA00022989"/>
    </source>
</evidence>
<dbReference type="GO" id="GO:0005230">
    <property type="term" value="F:extracellular ligand-gated monoatomic ion channel activity"/>
    <property type="evidence" value="ECO:0007669"/>
    <property type="project" value="InterPro"/>
</dbReference>
<dbReference type="SUPFAM" id="SSF63712">
    <property type="entry name" value="Nicotinic receptor ligand binding domain-like"/>
    <property type="match status" value="3"/>
</dbReference>
<feature type="transmembrane region" description="Helical" evidence="5">
    <location>
        <begin position="316"/>
        <end position="339"/>
    </location>
</feature>
<keyword evidence="5" id="KW-0406">Ion transport</keyword>
<dbReference type="Pfam" id="PF02931">
    <property type="entry name" value="Neur_chan_LBD"/>
    <property type="match status" value="3"/>
</dbReference>
<evidence type="ECO:0000313" key="8">
    <source>
        <dbReference type="EMBL" id="UMM32923.1"/>
    </source>
</evidence>
<protein>
    <submittedName>
        <fullName evidence="8">Uncharacterized protein</fullName>
    </submittedName>
</protein>
<dbReference type="PRINTS" id="PR00252">
    <property type="entry name" value="NRIONCHANNEL"/>
</dbReference>
<dbReference type="InterPro" id="IPR036719">
    <property type="entry name" value="Neuro-gated_channel_TM_sf"/>
</dbReference>
<gene>
    <name evidence="8" type="ORF">L5515_006576</name>
</gene>
<dbReference type="GO" id="GO:0016020">
    <property type="term" value="C:membrane"/>
    <property type="evidence" value="ECO:0007669"/>
    <property type="project" value="UniProtKB-SubCell"/>
</dbReference>
<comment type="similarity">
    <text evidence="5">Belongs to the ligand-gated ion channel (TC 1.A.9) family.</text>
</comment>
<dbReference type="InterPro" id="IPR006201">
    <property type="entry name" value="Neur_channel"/>
</dbReference>
<evidence type="ECO:0000313" key="9">
    <source>
        <dbReference type="Proteomes" id="UP000829354"/>
    </source>
</evidence>
<dbReference type="InterPro" id="IPR006202">
    <property type="entry name" value="Neur_chan_lig-bd"/>
</dbReference>
<evidence type="ECO:0000259" key="7">
    <source>
        <dbReference type="Pfam" id="PF02932"/>
    </source>
</evidence>
<feature type="transmembrane region" description="Helical" evidence="5">
    <location>
        <begin position="873"/>
        <end position="891"/>
    </location>
</feature>
<feature type="transmembrane region" description="Helical" evidence="5">
    <location>
        <begin position="582"/>
        <end position="601"/>
    </location>
</feature>
<dbReference type="SUPFAM" id="SSF90112">
    <property type="entry name" value="Neurotransmitter-gated ion-channel transmembrane pore"/>
    <property type="match status" value="3"/>
</dbReference>
<feature type="domain" description="Neurotransmitter-gated ion-channel transmembrane" evidence="7">
    <location>
        <begin position="848"/>
        <end position="944"/>
    </location>
</feature>
<dbReference type="InterPro" id="IPR036734">
    <property type="entry name" value="Neur_chan_lig-bd_sf"/>
</dbReference>
<dbReference type="Gene3D" id="1.20.58.390">
    <property type="entry name" value="Neurotransmitter-gated ion-channel transmembrane domain"/>
    <property type="match status" value="3"/>
</dbReference>
<evidence type="ECO:0000256" key="4">
    <source>
        <dbReference type="ARBA" id="ARBA00023136"/>
    </source>
</evidence>
<dbReference type="CDD" id="cd18989">
    <property type="entry name" value="LGIC_ECD_cation"/>
    <property type="match status" value="3"/>
</dbReference>
<comment type="subcellular location">
    <subcellularLocation>
        <location evidence="1">Membrane</location>
        <topology evidence="1">Multi-pass membrane protein</topology>
    </subcellularLocation>
</comment>
<evidence type="ECO:0000256" key="5">
    <source>
        <dbReference type="RuleBase" id="RU000687"/>
    </source>
</evidence>
<dbReference type="Proteomes" id="UP000829354">
    <property type="component" value="Chromosome V"/>
</dbReference>
<dbReference type="Pfam" id="PF02932">
    <property type="entry name" value="Neur_chan_memb"/>
    <property type="match status" value="2"/>
</dbReference>
<dbReference type="FunFam" id="2.70.170.10:FF:000027">
    <property type="entry name" value="Ligand-Gated ion Channel"/>
    <property type="match status" value="2"/>
</dbReference>
<feature type="domain" description="Neurotransmitter-gated ion-channel ligand-binding" evidence="6">
    <location>
        <begin position="623"/>
        <end position="839"/>
    </location>
</feature>
<name>A0AAE9JIZ0_CAEBR</name>
<proteinExistence type="inferred from homology"/>
<feature type="chain" id="PRO_5041772279" evidence="5">
    <location>
        <begin position="18"/>
        <end position="978"/>
    </location>
</feature>
<keyword evidence="2 5" id="KW-0812">Transmembrane</keyword>
<comment type="caution">
    <text evidence="5">Lacks conserved residue(s) required for the propagation of feature annotation.</text>
</comment>
<keyword evidence="4 5" id="KW-0472">Membrane</keyword>
<sequence length="978" mass="112190">MLTTFLATAVFCSMCFAQEMTKAEMASYEKFLADQKRLWDDLFRGYDPTISAIYTLHKSQWINQNKTIHPPITELKLTMAMLKLVDVVEVEEKITFLFDYIAEYTDYRLKWNPLEYGGISHIYVPQKSIWLPEITIADAHEVKFFESDDAPRTAWINYNGTAGFYTSTVASVICQLDVFKFPLDQHECGVSVLFHTYFADEYEIKGEMEKLSKPLSQLGNGEWKVTYIGVAEENNGNLGETQRFIARFQRNPSFYVALVMVPAYFINFLSIIALFINIENVGEKITVGLTNIMAMTFILVILAADLPKTARIPLLAIYVIVGLVIVMASIGVVLVLPYVRKYQAKRNKNQEKVLDDQTRFGKFCSWLKVEYVLMVVFQIANFVEVEEKVTFIFDYNADWVDPRLTWNPQDYGGIDHIYVPQEEIWMPEVSIADAHEVKTFQLDDAPRRAWVFHNGSVGFYTATVCSIICALDVFKFPMDEHECGVSVLYHNYYPDEYEIKGAMQEFARPISKLGNGEWQVTYVGVGEEQNKNWAPTQKFIARIKRNPGFYVSLVMVPAYFINFLTILALFCNIENVAEKLNIGLTNIMAMTFILVILAVDLPKTARIPLLVTVYKNFLANQKRLYKDLFADYDPTLSAIYTLHKSQWINQNATKHPPMTELNLIMAMLKLVDVVEVEEKATFLFDYSAEWTDHRLTWNPLEYGGISHIYVPQKSIWLPEITIADAHEVKFFESEDAPSIAWINFNGTVGFYTSTVASVICEMDVFQFPMDQHECGVSVVANTYFADEYKMKGDMEDMPKPLSKLGNGEWKVSYIGVKEEKSGNENYGSTIMFIARFQRNPGFYVALVMVPAFFINFLSIFALFVNVENLSEKITVGLTNIMAMTFILVILAADLPKTARIPLLAIYVIVGLVIVMTSIGICLLIPYIRKWRKKRNSSEKEKLRETSRFGRFCGWLRIEYVMMVVFQIANFVNFIILFI</sequence>
<dbReference type="InterPro" id="IPR018000">
    <property type="entry name" value="Neurotransmitter_ion_chnl_CS"/>
</dbReference>
<dbReference type="InterPro" id="IPR006029">
    <property type="entry name" value="Neurotrans-gated_channel_TM"/>
</dbReference>
<organism evidence="8 9">
    <name type="scientific">Caenorhabditis briggsae</name>
    <dbReference type="NCBI Taxonomy" id="6238"/>
    <lineage>
        <taxon>Eukaryota</taxon>
        <taxon>Metazoa</taxon>
        <taxon>Ecdysozoa</taxon>
        <taxon>Nematoda</taxon>
        <taxon>Chromadorea</taxon>
        <taxon>Rhabditida</taxon>
        <taxon>Rhabditina</taxon>
        <taxon>Rhabditomorpha</taxon>
        <taxon>Rhabditoidea</taxon>
        <taxon>Rhabditidae</taxon>
        <taxon>Peloderinae</taxon>
        <taxon>Caenorhabditis</taxon>
    </lineage>
</organism>
<feature type="transmembrane region" description="Helical" evidence="5">
    <location>
        <begin position="959"/>
        <end position="977"/>
    </location>
</feature>
<keyword evidence="5" id="KW-0813">Transport</keyword>
<dbReference type="FunFam" id="2.70.170.10:FF:000180">
    <property type="entry name" value="Protein CBG10414"/>
    <property type="match status" value="1"/>
</dbReference>
<dbReference type="InterPro" id="IPR038050">
    <property type="entry name" value="Neuro_actylchol_rec"/>
</dbReference>
<evidence type="ECO:0000256" key="1">
    <source>
        <dbReference type="ARBA" id="ARBA00004141"/>
    </source>
</evidence>
<keyword evidence="5" id="KW-0407">Ion channel</keyword>
<dbReference type="GO" id="GO:0004888">
    <property type="term" value="F:transmembrane signaling receptor activity"/>
    <property type="evidence" value="ECO:0007669"/>
    <property type="project" value="InterPro"/>
</dbReference>
<feature type="transmembrane region" description="Helical" evidence="5">
    <location>
        <begin position="903"/>
        <end position="927"/>
    </location>
</feature>
<feature type="transmembrane region" description="Helical" evidence="5">
    <location>
        <begin position="254"/>
        <end position="278"/>
    </location>
</feature>
<accession>A0AAE9JIZ0</accession>
<dbReference type="AlphaFoldDB" id="A0AAE9JIZ0"/>
<dbReference type="EMBL" id="CP092624">
    <property type="protein sequence ID" value="UMM32923.1"/>
    <property type="molecule type" value="Genomic_DNA"/>
</dbReference>
<feature type="transmembrane region" description="Helical" evidence="5">
    <location>
        <begin position="841"/>
        <end position="861"/>
    </location>
</feature>
<dbReference type="PROSITE" id="PS00236">
    <property type="entry name" value="NEUROTR_ION_CHANNEL"/>
    <property type="match status" value="3"/>
</dbReference>
<dbReference type="CDD" id="cd19051">
    <property type="entry name" value="LGIC_TM_cation"/>
    <property type="match status" value="2"/>
</dbReference>
<dbReference type="Gene3D" id="2.70.170.10">
    <property type="entry name" value="Neurotransmitter-gated ion-channel ligand-binding domain"/>
    <property type="match status" value="3"/>
</dbReference>
<feature type="transmembrane region" description="Helical" evidence="5">
    <location>
        <begin position="548"/>
        <end position="570"/>
    </location>
</feature>
<feature type="domain" description="Neurotransmitter-gated ion-channel ligand-binding" evidence="6">
    <location>
        <begin position="374"/>
        <end position="532"/>
    </location>
</feature>
<feature type="domain" description="Neurotransmitter-gated ion-channel ligand-binding" evidence="6">
    <location>
        <begin position="37"/>
        <end position="227"/>
    </location>
</feature>
<feature type="signal peptide" evidence="5">
    <location>
        <begin position="1"/>
        <end position="17"/>
    </location>
</feature>
<reference evidence="8 9" key="1">
    <citation type="submission" date="2022-04" db="EMBL/GenBank/DDBJ databases">
        <title>Chromosome-level reference genomes for two strains of Caenorhabditis briggsae: an improved platform for comparative genomics.</title>
        <authorList>
            <person name="Stevens L."/>
            <person name="Andersen E."/>
        </authorList>
    </citation>
    <scope>NUCLEOTIDE SEQUENCE [LARGE SCALE GENOMIC DNA]</scope>
    <source>
        <strain evidence="8">VX34</strain>
        <tissue evidence="8">Whole-organism</tissue>
    </source>
</reference>
<evidence type="ECO:0000259" key="6">
    <source>
        <dbReference type="Pfam" id="PF02931"/>
    </source>
</evidence>
<keyword evidence="5" id="KW-0732">Signal</keyword>
<keyword evidence="9" id="KW-1185">Reference proteome</keyword>
<feature type="domain" description="Neurotransmitter-gated ion-channel transmembrane" evidence="7">
    <location>
        <begin position="260"/>
        <end position="350"/>
    </location>
</feature>
<dbReference type="PANTHER" id="PTHR18945">
    <property type="entry name" value="NEUROTRANSMITTER GATED ION CHANNEL"/>
    <property type="match status" value="1"/>
</dbReference>
<keyword evidence="3 5" id="KW-1133">Transmembrane helix</keyword>
<dbReference type="FunFam" id="1.20.58.390:FF:000060">
    <property type="entry name" value="Ligand-Gated ion Channel"/>
    <property type="match status" value="2"/>
</dbReference>
<feature type="transmembrane region" description="Helical" evidence="5">
    <location>
        <begin position="285"/>
        <end position="304"/>
    </location>
</feature>
<evidence type="ECO:0000256" key="2">
    <source>
        <dbReference type="ARBA" id="ARBA00022692"/>
    </source>
</evidence>